<dbReference type="InterPro" id="IPR004158">
    <property type="entry name" value="DUF247_pln"/>
</dbReference>
<feature type="transmembrane region" description="Helical" evidence="1">
    <location>
        <begin position="455"/>
        <end position="479"/>
    </location>
</feature>
<dbReference type="Proteomes" id="UP001341840">
    <property type="component" value="Unassembled WGS sequence"/>
</dbReference>
<keyword evidence="3" id="KW-1185">Reference proteome</keyword>
<keyword evidence="1" id="KW-0812">Transmembrane</keyword>
<evidence type="ECO:0000313" key="2">
    <source>
        <dbReference type="EMBL" id="MED6156284.1"/>
    </source>
</evidence>
<dbReference type="PANTHER" id="PTHR31170:SF23">
    <property type="match status" value="1"/>
</dbReference>
<dbReference type="EMBL" id="JASCZI010120863">
    <property type="protein sequence ID" value="MED6156284.1"/>
    <property type="molecule type" value="Genomic_DNA"/>
</dbReference>
<gene>
    <name evidence="2" type="ORF">PIB30_013316</name>
</gene>
<dbReference type="Pfam" id="PF03140">
    <property type="entry name" value="DUF247"/>
    <property type="match status" value="1"/>
</dbReference>
<dbReference type="PANTHER" id="PTHR31170">
    <property type="entry name" value="BNAC04G53230D PROTEIN"/>
    <property type="match status" value="1"/>
</dbReference>
<accession>A0ABU6U676</accession>
<sequence>MEGGNTDNDFQMKNNPVVEACCINIEEEEEALPSIHRVPNGFQSQINPIKEEIGDQKKRLYCRHLIERSETKNLESIMTFLQSKVPHEIRKVKEDAYTPKAVSIGPFNRGNQNLLHMEEHKKLYCWRFIERSETKNLESFVSCVKEMEPKVRGCYSHDIKLSEEEHVMVILVDCCFMLEFLLETYFKAIRGDPLSLPRRLVNLIYGDLFLLENQVPFFVLEKLYNLAFPSTLSSGTGNPTYPSLLLLALLILPETIKNGDNLELYLSSVGGVAHFTDLYRKLLLRSSQFFQQYQCSREGNITHIYSASELDELGVKFKVNKNSKCMLDLELSGHTLRIPFIQVEDETEVVFRNLLAFEQCHCIHESYLADYIVFLDFLINTDKDVDLLIKKGIIENWLGDSNAVAEVFNNLAVNIVSPDFNKKYSLIFKSLNDFCARPWNQRMATLKRDYCSTPWQAAASIAAIFLLFLTVLQTVLSVLQSIH</sequence>
<reference evidence="2 3" key="1">
    <citation type="journal article" date="2023" name="Plants (Basel)">
        <title>Bridging the Gap: Combining Genomics and Transcriptomics Approaches to Understand Stylosanthes scabra, an Orphan Legume from the Brazilian Caatinga.</title>
        <authorList>
            <person name="Ferreira-Neto J.R.C."/>
            <person name="da Silva M.D."/>
            <person name="Binneck E."/>
            <person name="de Melo N.F."/>
            <person name="da Silva R.H."/>
            <person name="de Melo A.L.T.M."/>
            <person name="Pandolfi V."/>
            <person name="Bustamante F.O."/>
            <person name="Brasileiro-Vidal A.C."/>
            <person name="Benko-Iseppon A.M."/>
        </authorList>
    </citation>
    <scope>NUCLEOTIDE SEQUENCE [LARGE SCALE GENOMIC DNA]</scope>
    <source>
        <tissue evidence="2">Leaves</tissue>
    </source>
</reference>
<name>A0ABU6U676_9FABA</name>
<protein>
    <submittedName>
        <fullName evidence="2">Uncharacterized protein</fullName>
    </submittedName>
</protein>
<evidence type="ECO:0000313" key="3">
    <source>
        <dbReference type="Proteomes" id="UP001341840"/>
    </source>
</evidence>
<proteinExistence type="predicted"/>
<organism evidence="2 3">
    <name type="scientific">Stylosanthes scabra</name>
    <dbReference type="NCBI Taxonomy" id="79078"/>
    <lineage>
        <taxon>Eukaryota</taxon>
        <taxon>Viridiplantae</taxon>
        <taxon>Streptophyta</taxon>
        <taxon>Embryophyta</taxon>
        <taxon>Tracheophyta</taxon>
        <taxon>Spermatophyta</taxon>
        <taxon>Magnoliopsida</taxon>
        <taxon>eudicotyledons</taxon>
        <taxon>Gunneridae</taxon>
        <taxon>Pentapetalae</taxon>
        <taxon>rosids</taxon>
        <taxon>fabids</taxon>
        <taxon>Fabales</taxon>
        <taxon>Fabaceae</taxon>
        <taxon>Papilionoideae</taxon>
        <taxon>50 kb inversion clade</taxon>
        <taxon>dalbergioids sensu lato</taxon>
        <taxon>Dalbergieae</taxon>
        <taxon>Pterocarpus clade</taxon>
        <taxon>Stylosanthes</taxon>
    </lineage>
</organism>
<evidence type="ECO:0000256" key="1">
    <source>
        <dbReference type="SAM" id="Phobius"/>
    </source>
</evidence>
<comment type="caution">
    <text evidence="2">The sequence shown here is derived from an EMBL/GenBank/DDBJ whole genome shotgun (WGS) entry which is preliminary data.</text>
</comment>
<keyword evidence="1" id="KW-0472">Membrane</keyword>
<keyword evidence="1" id="KW-1133">Transmembrane helix</keyword>